<dbReference type="Proteomes" id="UP001058974">
    <property type="component" value="Chromosome 6"/>
</dbReference>
<reference evidence="1 2" key="1">
    <citation type="journal article" date="2022" name="Nat. Genet.">
        <title>Improved pea reference genome and pan-genome highlight genomic features and evolutionary characteristics.</title>
        <authorList>
            <person name="Yang T."/>
            <person name="Liu R."/>
            <person name="Luo Y."/>
            <person name="Hu S."/>
            <person name="Wang D."/>
            <person name="Wang C."/>
            <person name="Pandey M.K."/>
            <person name="Ge S."/>
            <person name="Xu Q."/>
            <person name="Li N."/>
            <person name="Li G."/>
            <person name="Huang Y."/>
            <person name="Saxena R.K."/>
            <person name="Ji Y."/>
            <person name="Li M."/>
            <person name="Yan X."/>
            <person name="He Y."/>
            <person name="Liu Y."/>
            <person name="Wang X."/>
            <person name="Xiang C."/>
            <person name="Varshney R.K."/>
            <person name="Ding H."/>
            <person name="Gao S."/>
            <person name="Zong X."/>
        </authorList>
    </citation>
    <scope>NUCLEOTIDE SEQUENCE [LARGE SCALE GENOMIC DNA]</scope>
    <source>
        <strain evidence="1 2">cv. Zhongwan 6</strain>
    </source>
</reference>
<dbReference type="EMBL" id="JAMSHJ010000006">
    <property type="protein sequence ID" value="KAI5400390.1"/>
    <property type="molecule type" value="Genomic_DNA"/>
</dbReference>
<organism evidence="1 2">
    <name type="scientific">Pisum sativum</name>
    <name type="common">Garden pea</name>
    <name type="synonym">Lathyrus oleraceus</name>
    <dbReference type="NCBI Taxonomy" id="3888"/>
    <lineage>
        <taxon>Eukaryota</taxon>
        <taxon>Viridiplantae</taxon>
        <taxon>Streptophyta</taxon>
        <taxon>Embryophyta</taxon>
        <taxon>Tracheophyta</taxon>
        <taxon>Spermatophyta</taxon>
        <taxon>Magnoliopsida</taxon>
        <taxon>eudicotyledons</taxon>
        <taxon>Gunneridae</taxon>
        <taxon>Pentapetalae</taxon>
        <taxon>rosids</taxon>
        <taxon>fabids</taxon>
        <taxon>Fabales</taxon>
        <taxon>Fabaceae</taxon>
        <taxon>Papilionoideae</taxon>
        <taxon>50 kb inversion clade</taxon>
        <taxon>NPAAA clade</taxon>
        <taxon>Hologalegina</taxon>
        <taxon>IRL clade</taxon>
        <taxon>Fabeae</taxon>
        <taxon>Lathyrus</taxon>
    </lineage>
</organism>
<gene>
    <name evidence="1" type="ORF">KIW84_065323</name>
</gene>
<evidence type="ECO:0000313" key="2">
    <source>
        <dbReference type="Proteomes" id="UP001058974"/>
    </source>
</evidence>
<comment type="caution">
    <text evidence="1">The sequence shown here is derived from an EMBL/GenBank/DDBJ whole genome shotgun (WGS) entry which is preliminary data.</text>
</comment>
<protein>
    <submittedName>
        <fullName evidence="1">Uncharacterized protein</fullName>
    </submittedName>
</protein>
<sequence length="169" mass="19294">MERPNVSHMAAVKRILRNVKCSVGCGILFSAANTGRKCNLVDFTDSNWCRDKDDQKSTTGYIFMFDETPISWCSKKELELSSSEGEAVTLLVDNVFVINLSKNPIAHGRSKHIEMRFHYLRELVSDGWLRLGYCRSEDQVADLLTKGVTNDVFKRLKKNMSMVDLKHMN</sequence>
<dbReference type="Gramene" id="Psat06G0532300-T1">
    <property type="protein sequence ID" value="KAI5400390.1"/>
    <property type="gene ID" value="KIW84_065323"/>
</dbReference>
<dbReference type="PANTHER" id="PTHR11439:SF515">
    <property type="entry name" value="GAG-POL POLYPROTEIN"/>
    <property type="match status" value="1"/>
</dbReference>
<keyword evidence="2" id="KW-1185">Reference proteome</keyword>
<dbReference type="PANTHER" id="PTHR11439">
    <property type="entry name" value="GAG-POL-RELATED RETROTRANSPOSON"/>
    <property type="match status" value="1"/>
</dbReference>
<accession>A0A9D4WGF2</accession>
<proteinExistence type="predicted"/>
<evidence type="ECO:0000313" key="1">
    <source>
        <dbReference type="EMBL" id="KAI5400390.1"/>
    </source>
</evidence>
<dbReference type="CDD" id="cd09272">
    <property type="entry name" value="RNase_HI_RT_Ty1"/>
    <property type="match status" value="1"/>
</dbReference>
<name>A0A9D4WGF2_PEA</name>
<dbReference type="AlphaFoldDB" id="A0A9D4WGF2"/>